<name>A0ABR6G6X4_9HYPH</name>
<dbReference type="InterPro" id="IPR012657">
    <property type="entry name" value="23S_rRNA-intervening_sequence"/>
</dbReference>
<dbReference type="SUPFAM" id="SSF158446">
    <property type="entry name" value="IVS-encoded protein-like"/>
    <property type="match status" value="1"/>
</dbReference>
<evidence type="ECO:0000313" key="1">
    <source>
        <dbReference type="EMBL" id="MBB3162006.1"/>
    </source>
</evidence>
<keyword evidence="2" id="KW-1185">Reference proteome</keyword>
<gene>
    <name evidence="1" type="ORF">FHS25_002455</name>
</gene>
<dbReference type="InterPro" id="IPR036583">
    <property type="entry name" value="23S_rRNA_IVS_sf"/>
</dbReference>
<dbReference type="Pfam" id="PF05635">
    <property type="entry name" value="23S_rRNA_IVP"/>
    <property type="match status" value="1"/>
</dbReference>
<dbReference type="NCBIfam" id="TIGR02436">
    <property type="entry name" value="four helix bundle protein"/>
    <property type="match status" value="1"/>
</dbReference>
<dbReference type="RefSeq" id="WP_077976228.1">
    <property type="nucleotide sequence ID" value="NZ_JAAXQX010000001.1"/>
</dbReference>
<dbReference type="Proteomes" id="UP000542811">
    <property type="component" value="Unassembled WGS sequence"/>
</dbReference>
<protein>
    <submittedName>
        <fullName evidence="1">Four helix bundle protein</fullName>
    </submittedName>
</protein>
<dbReference type="EMBL" id="JACHXX010000002">
    <property type="protein sequence ID" value="MBB3162006.1"/>
    <property type="molecule type" value="Genomic_DNA"/>
</dbReference>
<reference evidence="1 2" key="1">
    <citation type="submission" date="2020-08" db="EMBL/GenBank/DDBJ databases">
        <title>Genomic Encyclopedia of Type Strains, Phase III (KMG-III): the genomes of soil and plant-associated and newly described type strains.</title>
        <authorList>
            <person name="Whitman W."/>
        </authorList>
    </citation>
    <scope>NUCLEOTIDE SEQUENCE [LARGE SCALE GENOMIC DNA]</scope>
    <source>
        <strain evidence="1 2">CECT 8280</strain>
    </source>
</reference>
<evidence type="ECO:0000313" key="2">
    <source>
        <dbReference type="Proteomes" id="UP000542811"/>
    </source>
</evidence>
<dbReference type="Gene3D" id="1.20.1440.60">
    <property type="entry name" value="23S rRNA-intervening sequence"/>
    <property type="match status" value="1"/>
</dbReference>
<sequence>MTNGKITSYRDLKVWKFAIELSVVCYEVTRTFPREEIYGLTSQIRRSSASVAANIAEGYGRENRGSFAQFLKIAQGSLKELETHLIIAGRIGFLQASALDELLDRCDEIGKMLGSLIRSVQHRKADE</sequence>
<proteinExistence type="predicted"/>
<dbReference type="PANTHER" id="PTHR38471">
    <property type="entry name" value="FOUR HELIX BUNDLE PROTEIN"/>
    <property type="match status" value="1"/>
</dbReference>
<comment type="caution">
    <text evidence="1">The sequence shown here is derived from an EMBL/GenBank/DDBJ whole genome shotgun (WGS) entry which is preliminary data.</text>
</comment>
<dbReference type="CDD" id="cd16377">
    <property type="entry name" value="23S_rRNA_IVP_like"/>
    <property type="match status" value="1"/>
</dbReference>
<accession>A0ABR6G6X4</accession>
<organism evidence="1 2">
    <name type="scientific">Rhizobium laguerreae</name>
    <dbReference type="NCBI Taxonomy" id="1076926"/>
    <lineage>
        <taxon>Bacteria</taxon>
        <taxon>Pseudomonadati</taxon>
        <taxon>Pseudomonadota</taxon>
        <taxon>Alphaproteobacteria</taxon>
        <taxon>Hyphomicrobiales</taxon>
        <taxon>Rhizobiaceae</taxon>
        <taxon>Rhizobium/Agrobacterium group</taxon>
        <taxon>Rhizobium</taxon>
    </lineage>
</organism>
<dbReference type="NCBIfam" id="NF008911">
    <property type="entry name" value="PRK12275.1-2"/>
    <property type="match status" value="1"/>
</dbReference>
<dbReference type="PANTHER" id="PTHR38471:SF2">
    <property type="entry name" value="FOUR HELIX BUNDLE PROTEIN"/>
    <property type="match status" value="1"/>
</dbReference>